<organism evidence="2 3">
    <name type="scientific">Hymenobacter cellulosilyticus</name>
    <dbReference type="NCBI Taxonomy" id="2932248"/>
    <lineage>
        <taxon>Bacteria</taxon>
        <taxon>Pseudomonadati</taxon>
        <taxon>Bacteroidota</taxon>
        <taxon>Cytophagia</taxon>
        <taxon>Cytophagales</taxon>
        <taxon>Hymenobacteraceae</taxon>
        <taxon>Hymenobacter</taxon>
    </lineage>
</organism>
<accession>A0A8T9Q6W3</accession>
<gene>
    <name evidence="2" type="ORF">MUN79_02415</name>
</gene>
<sequence length="258" mass="28267">MPNLLIRLALLAATGLAPALTSMAQQAGPNDPSAAELKKNLAVIEASTEFEDEAWEGLMKETSRKLILYLRTHEVSAAAAKNMGLELSADSKDAAHLKVFTYSYSSGGTRGTVHRPVYQWKNAAGQLFAYHPDQECFFYEIHKLNTAGRTLYLLLGQEKGDGRCLASEAYVLELKGNYLLLDNAAFGQSPGLVLCNVDMTFQAAQQALRISLTEHQDPIDEEARTDFARSLLSGGYRVRRGAKSVVLQLSAARFVQKP</sequence>
<keyword evidence="3" id="KW-1185">Reference proteome</keyword>
<name>A0A8T9Q6W3_9BACT</name>
<proteinExistence type="predicted"/>
<reference evidence="2" key="1">
    <citation type="submission" date="2022-04" db="EMBL/GenBank/DDBJ databases">
        <title>Hymenobacter sp. isolated from the air.</title>
        <authorList>
            <person name="Won M."/>
            <person name="Lee C.-M."/>
            <person name="Woen H.-Y."/>
            <person name="Kwon S.-W."/>
        </authorList>
    </citation>
    <scope>NUCLEOTIDE SEQUENCE</scope>
    <source>
        <strain evidence="2">5116S-3</strain>
    </source>
</reference>
<dbReference type="KEGG" id="hcu:MUN79_02415"/>
<dbReference type="RefSeq" id="WP_244676223.1">
    <property type="nucleotide sequence ID" value="NZ_CP095046.1"/>
</dbReference>
<keyword evidence="1" id="KW-0732">Signal</keyword>
<evidence type="ECO:0000256" key="1">
    <source>
        <dbReference type="SAM" id="SignalP"/>
    </source>
</evidence>
<dbReference type="Proteomes" id="UP000831796">
    <property type="component" value="Chromosome"/>
</dbReference>
<protein>
    <submittedName>
        <fullName evidence="2">Uncharacterized protein</fullName>
    </submittedName>
</protein>
<evidence type="ECO:0000313" key="3">
    <source>
        <dbReference type="Proteomes" id="UP000831796"/>
    </source>
</evidence>
<evidence type="ECO:0000313" key="2">
    <source>
        <dbReference type="EMBL" id="UOQ72865.1"/>
    </source>
</evidence>
<feature type="signal peptide" evidence="1">
    <location>
        <begin position="1"/>
        <end position="24"/>
    </location>
</feature>
<dbReference type="AlphaFoldDB" id="A0A8T9Q6W3"/>
<feature type="chain" id="PRO_5035763703" evidence="1">
    <location>
        <begin position="25"/>
        <end position="258"/>
    </location>
</feature>
<dbReference type="EMBL" id="CP095046">
    <property type="protein sequence ID" value="UOQ72865.1"/>
    <property type="molecule type" value="Genomic_DNA"/>
</dbReference>